<gene>
    <name evidence="7" type="ORF">Pfra01_001294400</name>
</gene>
<evidence type="ECO:0000256" key="3">
    <source>
        <dbReference type="SAM" id="MobiDB-lite"/>
    </source>
</evidence>
<dbReference type="InterPro" id="IPR009060">
    <property type="entry name" value="UBA-like_sf"/>
</dbReference>
<feature type="region of interest" description="Disordered" evidence="3">
    <location>
        <begin position="574"/>
        <end position="594"/>
    </location>
</feature>
<feature type="domain" description="HECT" evidence="6">
    <location>
        <begin position="1766"/>
        <end position="2045"/>
    </location>
</feature>
<dbReference type="PANTHER" id="PTHR46654">
    <property type="entry name" value="E3 UBIQUITIN-PROTEIN LIGASE HECTD3"/>
    <property type="match status" value="1"/>
</dbReference>
<dbReference type="InterPro" id="IPR009291">
    <property type="entry name" value="Vps62"/>
</dbReference>
<dbReference type="GO" id="GO:0004842">
    <property type="term" value="F:ubiquitin-protein transferase activity"/>
    <property type="evidence" value="ECO:0007669"/>
    <property type="project" value="InterPro"/>
</dbReference>
<evidence type="ECO:0000256" key="1">
    <source>
        <dbReference type="ARBA" id="ARBA00022786"/>
    </source>
</evidence>
<dbReference type="EMBL" id="BSXT01001323">
    <property type="protein sequence ID" value="GMF41207.1"/>
    <property type="molecule type" value="Genomic_DNA"/>
</dbReference>
<dbReference type="PANTHER" id="PTHR46654:SF1">
    <property type="entry name" value="E3 UBIQUITIN-PROTEIN LIGASE HECTD3"/>
    <property type="match status" value="1"/>
</dbReference>
<dbReference type="SUPFAM" id="SSF49899">
    <property type="entry name" value="Concanavalin A-like lectins/glucanases"/>
    <property type="match status" value="2"/>
</dbReference>
<keyword evidence="8" id="KW-1185">Reference proteome</keyword>
<feature type="domain" description="B30.2/SPRY" evidence="5">
    <location>
        <begin position="1201"/>
        <end position="1388"/>
    </location>
</feature>
<reference evidence="7" key="1">
    <citation type="submission" date="2023-04" db="EMBL/GenBank/DDBJ databases">
        <title>Phytophthora fragariaefolia NBRC 109709.</title>
        <authorList>
            <person name="Ichikawa N."/>
            <person name="Sato H."/>
            <person name="Tonouchi N."/>
        </authorList>
    </citation>
    <scope>NUCLEOTIDE SEQUENCE</scope>
    <source>
        <strain evidence="7">NBRC 109709</strain>
    </source>
</reference>
<dbReference type="SUPFAM" id="SSF56204">
    <property type="entry name" value="Hect, E3 ligase catalytic domain"/>
    <property type="match status" value="1"/>
</dbReference>
<dbReference type="CDD" id="cd14306">
    <property type="entry name" value="UBA_VP13D"/>
    <property type="match status" value="1"/>
</dbReference>
<accession>A0A9W6XLM7</accession>
<organism evidence="7 8">
    <name type="scientific">Phytophthora fragariaefolia</name>
    <dbReference type="NCBI Taxonomy" id="1490495"/>
    <lineage>
        <taxon>Eukaryota</taxon>
        <taxon>Sar</taxon>
        <taxon>Stramenopiles</taxon>
        <taxon>Oomycota</taxon>
        <taxon>Peronosporomycetes</taxon>
        <taxon>Peronosporales</taxon>
        <taxon>Peronosporaceae</taxon>
        <taxon>Phytophthora</taxon>
    </lineage>
</organism>
<dbReference type="Pfam" id="PF00622">
    <property type="entry name" value="SPRY"/>
    <property type="match status" value="2"/>
</dbReference>
<dbReference type="OrthoDB" id="8068875at2759"/>
<evidence type="ECO:0000259" key="6">
    <source>
        <dbReference type="PROSITE" id="PS50237"/>
    </source>
</evidence>
<dbReference type="PROSITE" id="PS50030">
    <property type="entry name" value="UBA"/>
    <property type="match status" value="1"/>
</dbReference>
<evidence type="ECO:0000259" key="4">
    <source>
        <dbReference type="PROSITE" id="PS50030"/>
    </source>
</evidence>
<keyword evidence="1 2" id="KW-0833">Ubl conjugation pathway</keyword>
<dbReference type="InterPro" id="IPR001870">
    <property type="entry name" value="B30.2/SPRY"/>
</dbReference>
<dbReference type="Gene3D" id="3.90.1750.10">
    <property type="entry name" value="Hect, E3 ligase catalytic domains"/>
    <property type="match status" value="1"/>
</dbReference>
<dbReference type="Gene3D" id="3.30.2160.10">
    <property type="entry name" value="Hect, E3 ligase catalytic domain"/>
    <property type="match status" value="1"/>
</dbReference>
<proteinExistence type="predicted"/>
<dbReference type="SUPFAM" id="SSF46934">
    <property type="entry name" value="UBA-like"/>
    <property type="match status" value="1"/>
</dbReference>
<protein>
    <submittedName>
        <fullName evidence="7">Unnamed protein product</fullName>
    </submittedName>
</protein>
<dbReference type="InterPro" id="IPR000569">
    <property type="entry name" value="HECT_dom"/>
</dbReference>
<feature type="domain" description="B30.2/SPRY" evidence="5">
    <location>
        <begin position="833"/>
        <end position="1036"/>
    </location>
</feature>
<dbReference type="PROSITE" id="PS50188">
    <property type="entry name" value="B302_SPRY"/>
    <property type="match status" value="2"/>
</dbReference>
<dbReference type="Gene3D" id="3.30.2410.10">
    <property type="entry name" value="Hect, E3 ligase catalytic domain"/>
    <property type="match status" value="1"/>
</dbReference>
<dbReference type="PROSITE" id="PS50237">
    <property type="entry name" value="HECT"/>
    <property type="match status" value="1"/>
</dbReference>
<dbReference type="InterPro" id="IPR043136">
    <property type="entry name" value="B30.2/SPRY_sf"/>
</dbReference>
<dbReference type="InterPro" id="IPR042469">
    <property type="entry name" value="HECTD3"/>
</dbReference>
<dbReference type="InterPro" id="IPR035983">
    <property type="entry name" value="Hect_E3_ubiquitin_ligase"/>
</dbReference>
<dbReference type="InterPro" id="IPR013320">
    <property type="entry name" value="ConA-like_dom_sf"/>
</dbReference>
<evidence type="ECO:0000313" key="7">
    <source>
        <dbReference type="EMBL" id="GMF41207.1"/>
    </source>
</evidence>
<dbReference type="Proteomes" id="UP001165121">
    <property type="component" value="Unassembled WGS sequence"/>
</dbReference>
<dbReference type="Pfam" id="PF00632">
    <property type="entry name" value="HECT"/>
    <property type="match status" value="1"/>
</dbReference>
<dbReference type="InterPro" id="IPR015940">
    <property type="entry name" value="UBA"/>
</dbReference>
<dbReference type="Pfam" id="PF06101">
    <property type="entry name" value="Vps62"/>
    <property type="match status" value="1"/>
</dbReference>
<dbReference type="InterPro" id="IPR041969">
    <property type="entry name" value="VP13D_UBA"/>
</dbReference>
<dbReference type="SMART" id="SM00119">
    <property type="entry name" value="HECTc"/>
    <property type="match status" value="1"/>
</dbReference>
<evidence type="ECO:0000313" key="8">
    <source>
        <dbReference type="Proteomes" id="UP001165121"/>
    </source>
</evidence>
<dbReference type="Gene3D" id="1.10.8.10">
    <property type="entry name" value="DNA helicase RuvA subunit, C-terminal domain"/>
    <property type="match status" value="1"/>
</dbReference>
<feature type="domain" description="UBA" evidence="4">
    <location>
        <begin position="1444"/>
        <end position="1475"/>
    </location>
</feature>
<comment type="caution">
    <text evidence="2">Lacks conserved residue(s) required for the propagation of feature annotation.</text>
</comment>
<dbReference type="CDD" id="cd12885">
    <property type="entry name" value="SPRY_RanBP_like"/>
    <property type="match status" value="1"/>
</dbReference>
<feature type="region of interest" description="Disordered" evidence="3">
    <location>
        <begin position="88"/>
        <end position="120"/>
    </location>
</feature>
<dbReference type="SMART" id="SM00449">
    <property type="entry name" value="SPRY"/>
    <property type="match status" value="2"/>
</dbReference>
<evidence type="ECO:0000259" key="5">
    <source>
        <dbReference type="PROSITE" id="PS50188"/>
    </source>
</evidence>
<dbReference type="Gene3D" id="2.60.120.920">
    <property type="match status" value="2"/>
</dbReference>
<name>A0A9W6XLM7_9STRA</name>
<feature type="compositionally biased region" description="Acidic residues" evidence="3">
    <location>
        <begin position="576"/>
        <end position="587"/>
    </location>
</feature>
<comment type="caution">
    <text evidence="7">The sequence shown here is derived from an EMBL/GenBank/DDBJ whole genome shotgun (WGS) entry which is preliminary data.</text>
</comment>
<dbReference type="InterPro" id="IPR044736">
    <property type="entry name" value="Gid1/RanBPM/SPLA_SPRY"/>
</dbReference>
<feature type="region of interest" description="Disordered" evidence="3">
    <location>
        <begin position="1390"/>
        <end position="1409"/>
    </location>
</feature>
<dbReference type="CDD" id="cd11709">
    <property type="entry name" value="SPRY"/>
    <property type="match status" value="1"/>
</dbReference>
<dbReference type="InterPro" id="IPR003877">
    <property type="entry name" value="SPRY_dom"/>
</dbReference>
<sequence length="2045" mass="224738">MVLGRTEPVCAEALRQTDNNYGNAVRLLLSIRGAELDNLVLSPRHKSNLRDMDGGVMNSGANGLVPSEPLVNFQDIGDENPSYALTESSAMCPPVPQRTGTRGNGSPVKTKKMDSTSSTCPEYLPVKSDLTLWSECNSSFDDGVRQMIGFEIELEEETLCERLVAIHARKILLHIVRIFDSAAQNGDVQLSELGDPVVLRRLISLLNTPNQSNQKAANGEEYQLHLQPKSQQSGKIQQILSRMARDVMARSPTQTLAGNLSLAQNLSTLKRSIDQMNEQPAQVGWASVTRLVESLAESDPRRVNTGEDINGQDVSSFLESITFEAILHILSRTHAAPISTLCWESSPLRIRKTDGCFPKGPMLLSCGLEVMVVDTYERLWSIPPPDPLLKHRHKWRKRFASSIGNENGWMKSAADHAVTIWRPTLPAALESATPRPNKWYCLGDVVKCGNGAPDAPVLLINDSDDRGLLQPPVSFERVDITGKGLPRNSESDPDFQRKQLRSIWWPVAPPGYVALGCIAGSKEDPFEPPDVSSTRCVREDLVKPVEVFHCVWRAVSPASTGGGGVELPTSIKVENETQDEENTEDGTDNSSELFRDRYTKNQSIDTSQMQLLLPATDDVVVQTSLWAIESDFSSGVLLPVVTLNDENAGEPSSAFALNLSDEDQVLCAPVSVDAVISFVEVLLAYHKLLLSNTQGKLVTSPQLRPELPAALFALVQRVIRENQPSSCQAAVSLVRSLITVIQRGAQWYDKQALLYCRSKIMALSQDQGGGFTLHALLQAFVELMLSVEDQQQKHRVRELAACLESDGGNSLSLPYRFHFSKQPFVEMLVSHSTKMAVTRHLSGEERKFLLDFRAEDGNNAAAREALAAEGLGVPPGEVYSCRFEHTPALVMTMQDEVQAEIVYFEVTVVEWSTSANMGGSLTVGFSPPSFPLEGVLVGGSADGSRSYSFAPANGQVLSTGDTIVDRWRWVEPAGAVSPGDVFGCGLRLDTQEIFFCKNGQLLGTAFSNISRPQQLHPTISFNADCKLLANLGATSTTSAKNANFSFRFHSLDCDNLMSAFEWFEPLSQVYGVMKALMDPARTKEVIEDVSNSMEVAVEAQLPDEFMLSADNFLSDISEDVCIRVESAHPYDLELQESLVSIPLATSIRVRLAPQSETASSHCLQILQGGSTAGNDGSVEGATSGGGEAEVRAFTGSCGGQEVTIDGDSFVWRFPVQSNFQCRVDRVRKGPYLKLEARDTRLSLVRDKGWQTAIGVARFDGGVHIWEVRITFVTASSNIFLGIARRDVRLDSYLGKDNRGWGWIGNRALWHNGSKQRGTYGDKFKTGDVVRLTLDLRRGTLSYALNGKDLGVAFGPGGTGPKLEGTFYPGFALYNQRDSIDLIGGHRVEDGGLEPGIPRTGSGLASGEDSYYSEEDEDLGGFVGGDGSLGDGAIPNFRMELGIALSQMGFPMEWCVYALRHCEDDAEQAADFILANMHAMEALVREEAEAVVRRARHRQLLQDQALALTENLDGVVTTATPIPPPPPIEGDAETVRAAEEVSIGEISPLQQQHQQQSSTDTKWGVAFTAVPEFSVTGRRLLAAKYNSKLHRLHASQQVFTPARDCALVQLVNEICESRAEALLSCDPLRMAPEEFSPTDEQLHGFPILRGIPLEALQRRFLVLRNFNCRLQTSLAFIDFSAPDERSLLARGARELRGIVFQHVKLAWWLGVLKEQQAPAAARPEIEVDRHRAHDALELSERGDPLASEAGERDSVFAQTFEQLHGLQPALLRGADRAFKCQFVGEFGDDFGGLYRECLAQLSAELQTFTPMLPVLRPCPNALMSTGENRELFVPNPHLRSNPRRVQMAEFLGKLAGIAVRTKTPLDLNLPPAVWKLLVGQQVTRHDIEAIHQGCFQVVDTIANLAAHGITETMFDEIVDASFTVLSSSRETVELVPGGTHLHVTWDDREEYACAVETYRLSEFAPVCADMSRGLATILPSPTLGLFSWHELRTLVCGKGSVDIVLLRRRTIYGDGCQATDPHIAYFWDVLSEFSDEQKSSFLRFVW</sequence>
<evidence type="ECO:0000256" key="2">
    <source>
        <dbReference type="PROSITE-ProRule" id="PRU00104"/>
    </source>
</evidence>